<dbReference type="EMBL" id="CP001135">
    <property type="protein sequence ID" value="ACY85354.1"/>
    <property type="molecule type" value="Genomic_DNA"/>
</dbReference>
<dbReference type="Proteomes" id="UP000002634">
    <property type="component" value="Chromosome"/>
</dbReference>
<keyword evidence="2" id="KW-1185">Reference proteome</keyword>
<sequence length="64" mass="7640">MIINLRYGKMKVFLLSKVSNKKINRRLSVFTFRILLMGHALFTHDEKRIDHRRATRPGRSRLCV</sequence>
<organism evidence="1 2">
    <name type="scientific">Edwardsiella piscicida</name>
    <dbReference type="NCBI Taxonomy" id="1263550"/>
    <lineage>
        <taxon>Bacteria</taxon>
        <taxon>Pseudomonadati</taxon>
        <taxon>Pseudomonadota</taxon>
        <taxon>Gammaproteobacteria</taxon>
        <taxon>Enterobacterales</taxon>
        <taxon>Hafniaceae</taxon>
        <taxon>Edwardsiella</taxon>
    </lineage>
</organism>
<dbReference type="AlphaFoldDB" id="A0AAU8P4X7"/>
<accession>A0AAU8P4X7</accession>
<evidence type="ECO:0000313" key="1">
    <source>
        <dbReference type="EMBL" id="ACY85354.1"/>
    </source>
</evidence>
<gene>
    <name evidence="1" type="ordered locus">ETAE_2519</name>
</gene>
<dbReference type="KEGG" id="etr:ETAE_2519"/>
<protein>
    <submittedName>
        <fullName evidence="1">Uncharacterized protein</fullName>
    </submittedName>
</protein>
<name>A0AAU8P4X7_EDWPI</name>
<evidence type="ECO:0000313" key="2">
    <source>
        <dbReference type="Proteomes" id="UP000002634"/>
    </source>
</evidence>
<reference evidence="1 2" key="1">
    <citation type="journal article" date="2009" name="PLoS ONE">
        <title>Genome sequence of the versatile fish pathogen Edwardsiella tarda provides insights into its adaptation to broad host ranges and intracellular niches.</title>
        <authorList>
            <person name="Wang Q."/>
            <person name="Yang M."/>
            <person name="Xiao J."/>
            <person name="Wu H."/>
            <person name="Wang X."/>
            <person name="Lv Y."/>
            <person name="Xu L."/>
            <person name="Zheng H."/>
            <person name="Wang S."/>
            <person name="Zhao G."/>
            <person name="Liu Q."/>
            <person name="Zhang Y."/>
        </authorList>
    </citation>
    <scope>NUCLEOTIDE SEQUENCE [LARGE SCALE GENOMIC DNA]</scope>
    <source>
        <strain evidence="2">EIB202 / CCTCC M208068</strain>
    </source>
</reference>
<proteinExistence type="predicted"/>